<protein>
    <recommendedName>
        <fullName evidence="11">Nodulation protein E</fullName>
    </recommendedName>
    <alternativeName>
        <fullName evidence="12">Host-specificity of nodulation protein B</fullName>
    </alternativeName>
</protein>
<keyword evidence="3" id="KW-0536">Nodulation</keyword>
<dbReference type="PANTHER" id="PTHR11712:SF352">
    <property type="entry name" value="3-OXOACYL-[ACYL-CARRIER-PROTEIN] SYNTHASE"/>
    <property type="match status" value="1"/>
</dbReference>
<dbReference type="GO" id="GO:0006633">
    <property type="term" value="P:fatty acid biosynthetic process"/>
    <property type="evidence" value="ECO:0007669"/>
    <property type="project" value="InterPro"/>
</dbReference>
<dbReference type="SUPFAM" id="SSF53901">
    <property type="entry name" value="Thiolase-like"/>
    <property type="match status" value="2"/>
</dbReference>
<accession>A0AAU7D4E6</accession>
<evidence type="ECO:0000256" key="4">
    <source>
        <dbReference type="ARBA" id="ARBA00022475"/>
    </source>
</evidence>
<organism evidence="16">
    <name type="scientific">Edaphobacter paludis</name>
    <dbReference type="NCBI Taxonomy" id="3035702"/>
    <lineage>
        <taxon>Bacteria</taxon>
        <taxon>Pseudomonadati</taxon>
        <taxon>Acidobacteriota</taxon>
        <taxon>Terriglobia</taxon>
        <taxon>Terriglobales</taxon>
        <taxon>Acidobacteriaceae</taxon>
        <taxon>Edaphobacter</taxon>
    </lineage>
</organism>
<dbReference type="EMBL" id="CP121195">
    <property type="protein sequence ID" value="XBH12907.1"/>
    <property type="molecule type" value="Genomic_DNA"/>
</dbReference>
<evidence type="ECO:0000256" key="11">
    <source>
        <dbReference type="ARBA" id="ARBA00039445"/>
    </source>
</evidence>
<dbReference type="Pfam" id="PF00109">
    <property type="entry name" value="ketoacyl-synt"/>
    <property type="match status" value="1"/>
</dbReference>
<keyword evidence="7" id="KW-0812">Transmembrane</keyword>
<dbReference type="PANTHER" id="PTHR11712">
    <property type="entry name" value="POLYKETIDE SYNTHASE-RELATED"/>
    <property type="match status" value="1"/>
</dbReference>
<dbReference type="InterPro" id="IPR016039">
    <property type="entry name" value="Thiolase-like"/>
</dbReference>
<evidence type="ECO:0000256" key="9">
    <source>
        <dbReference type="ARBA" id="ARBA00023136"/>
    </source>
</evidence>
<dbReference type="InterPro" id="IPR000794">
    <property type="entry name" value="Beta-ketoacyl_synthase"/>
</dbReference>
<evidence type="ECO:0000256" key="1">
    <source>
        <dbReference type="ARBA" id="ARBA00004533"/>
    </source>
</evidence>
<proteinExistence type="inferred from homology"/>
<dbReference type="GO" id="GO:0004315">
    <property type="term" value="F:3-oxoacyl-[acyl-carrier-protein] synthase activity"/>
    <property type="evidence" value="ECO:0007669"/>
    <property type="project" value="InterPro"/>
</dbReference>
<evidence type="ECO:0000256" key="6">
    <source>
        <dbReference type="ARBA" id="ARBA00022679"/>
    </source>
</evidence>
<dbReference type="PROSITE" id="PS00606">
    <property type="entry name" value="KS3_1"/>
    <property type="match status" value="1"/>
</dbReference>
<keyword evidence="4" id="KW-1003">Cell membrane</keyword>
<evidence type="ECO:0000313" key="15">
    <source>
        <dbReference type="EMBL" id="XBH09620.1"/>
    </source>
</evidence>
<dbReference type="EMBL" id="CP121194">
    <property type="protein sequence ID" value="XBH09620.1"/>
    <property type="molecule type" value="Genomic_DNA"/>
</dbReference>
<dbReference type="AlphaFoldDB" id="A0AAU7D4E6"/>
<gene>
    <name evidence="15" type="ORF">P4G45_14160</name>
    <name evidence="16" type="ORF">P8936_14575</name>
</gene>
<dbReference type="InterPro" id="IPR014031">
    <property type="entry name" value="Ketoacyl_synth_C"/>
</dbReference>
<reference evidence="16" key="1">
    <citation type="submission" date="2023-03" db="EMBL/GenBank/DDBJ databases">
        <title>Edaphobacter sp.</title>
        <authorList>
            <person name="Huber K.J."/>
            <person name="Papendorf J."/>
            <person name="Pilke C."/>
            <person name="Bunk B."/>
            <person name="Sproeer C."/>
            <person name="Pester M."/>
        </authorList>
    </citation>
    <scope>NUCLEOTIDE SEQUENCE</scope>
    <source>
        <strain evidence="15">DSM 109919</strain>
        <strain evidence="16">DSM 109920</strain>
    </source>
</reference>
<keyword evidence="5" id="KW-0997">Cell inner membrane</keyword>
<dbReference type="InterPro" id="IPR018201">
    <property type="entry name" value="Ketoacyl_synth_AS"/>
</dbReference>
<dbReference type="Gene3D" id="3.40.47.10">
    <property type="match status" value="2"/>
</dbReference>
<keyword evidence="8" id="KW-1133">Transmembrane helix</keyword>
<feature type="domain" description="Ketosynthase family 3 (KS3)" evidence="14">
    <location>
        <begin position="1"/>
        <end position="411"/>
    </location>
</feature>
<evidence type="ECO:0000256" key="8">
    <source>
        <dbReference type="ARBA" id="ARBA00022989"/>
    </source>
</evidence>
<dbReference type="InterPro" id="IPR020841">
    <property type="entry name" value="PKS_Beta-ketoAc_synthase_dom"/>
</dbReference>
<evidence type="ECO:0000256" key="2">
    <source>
        <dbReference type="ARBA" id="ARBA00008467"/>
    </source>
</evidence>
<dbReference type="PROSITE" id="PS52004">
    <property type="entry name" value="KS3_2"/>
    <property type="match status" value="1"/>
</dbReference>
<dbReference type="Pfam" id="PF02801">
    <property type="entry name" value="Ketoacyl-synt_C"/>
    <property type="match status" value="1"/>
</dbReference>
<dbReference type="InterPro" id="IPR014030">
    <property type="entry name" value="Ketoacyl_synth_N"/>
</dbReference>
<keyword evidence="16" id="KW-0012">Acyltransferase</keyword>
<keyword evidence="6 13" id="KW-0808">Transferase</keyword>
<dbReference type="CDD" id="cd00834">
    <property type="entry name" value="KAS_I_II"/>
    <property type="match status" value="1"/>
</dbReference>
<dbReference type="KEGG" id="epl:P4G45_14160"/>
<evidence type="ECO:0000256" key="7">
    <source>
        <dbReference type="ARBA" id="ARBA00022692"/>
    </source>
</evidence>
<comment type="function">
    <text evidence="10">Proposed to synthesize NOD factor fatty acyl chain. Involved in the synthesis of a highly unsaturated fatty acid moiety, which forms part of a lipo-oligosaccharide that is responsible for host specificity.</text>
</comment>
<evidence type="ECO:0000256" key="13">
    <source>
        <dbReference type="RuleBase" id="RU003694"/>
    </source>
</evidence>
<evidence type="ECO:0000313" key="16">
    <source>
        <dbReference type="EMBL" id="XBH12907.1"/>
    </source>
</evidence>
<dbReference type="RefSeq" id="WP_348267129.1">
    <property type="nucleotide sequence ID" value="NZ_CP121194.1"/>
</dbReference>
<keyword evidence="9" id="KW-0472">Membrane</keyword>
<evidence type="ECO:0000256" key="5">
    <source>
        <dbReference type="ARBA" id="ARBA00022519"/>
    </source>
</evidence>
<evidence type="ECO:0000256" key="3">
    <source>
        <dbReference type="ARBA" id="ARBA00022458"/>
    </source>
</evidence>
<name>A0AAU7D4E6_9BACT</name>
<dbReference type="SMART" id="SM00825">
    <property type="entry name" value="PKS_KS"/>
    <property type="match status" value="1"/>
</dbReference>
<comment type="subcellular location">
    <subcellularLocation>
        <location evidence="1">Cell inner membrane</location>
    </subcellularLocation>
</comment>
<comment type="similarity">
    <text evidence="2 13">Belongs to the thiolase-like superfamily. Beta-ketoacyl-ACP synthases family.</text>
</comment>
<evidence type="ECO:0000256" key="12">
    <source>
        <dbReference type="ARBA" id="ARBA00041756"/>
    </source>
</evidence>
<accession>A0AAU7CXG0</accession>
<dbReference type="GO" id="GO:0005886">
    <property type="term" value="C:plasma membrane"/>
    <property type="evidence" value="ECO:0007669"/>
    <property type="project" value="UniProtKB-SubCell"/>
</dbReference>
<evidence type="ECO:0000259" key="14">
    <source>
        <dbReference type="PROSITE" id="PS52004"/>
    </source>
</evidence>
<sequence>MNRVVVTGLGCVTPIGSTVEDFRTALFSGQTGIGPFPDFPEAPGETQGLRFTQSARVKDFDPRQHLESGIVVSTDRTTQFAIVAARQAAQHSNFLQHHAADSVAIIVGCACGGRQAEETETAKLYTRDARVHPLTVTRTMASAGASHISIDLGITGPVLNISTACSSGTHAIGLAFQMVRAGMVSAAITGGHEAPLTFGFLRAWDSMRVVSPTQCRPFSADRDGMTLGEGSAMLVLETLESAQARNAPIYAEIVGFGSSADAHHITQPAPEGAAAAMRKALDDASTSPDGANGLLDQVGYISTHGTGTQANDATEAAAIHQLFGSRASQIPVSSTKSLHGHSIGATGALEAMATILALYSGRLPANAGVTQIDPAIDLDVILNVPREATPRLALSNSLAFGGLNAVLAVRPFGDIERHP</sequence>
<evidence type="ECO:0000256" key="10">
    <source>
        <dbReference type="ARBA" id="ARBA00037576"/>
    </source>
</evidence>